<protein>
    <recommendedName>
        <fullName evidence="4">Phorbol-ester/DAG-type domain-containing protein</fullName>
    </recommendedName>
</protein>
<dbReference type="STRING" id="8078.ENSFHEP00000005060"/>
<organism evidence="2 3">
    <name type="scientific">Fundulus heteroclitus</name>
    <name type="common">Killifish</name>
    <name type="synonym">Mummichog</name>
    <dbReference type="NCBI Taxonomy" id="8078"/>
    <lineage>
        <taxon>Eukaryota</taxon>
        <taxon>Metazoa</taxon>
        <taxon>Chordata</taxon>
        <taxon>Craniata</taxon>
        <taxon>Vertebrata</taxon>
        <taxon>Euteleostomi</taxon>
        <taxon>Actinopterygii</taxon>
        <taxon>Neopterygii</taxon>
        <taxon>Teleostei</taxon>
        <taxon>Neoteleostei</taxon>
        <taxon>Acanthomorphata</taxon>
        <taxon>Ovalentaria</taxon>
        <taxon>Atherinomorphae</taxon>
        <taxon>Cyprinodontiformes</taxon>
        <taxon>Fundulidae</taxon>
        <taxon>Fundulus</taxon>
    </lineage>
</organism>
<evidence type="ECO:0000256" key="1">
    <source>
        <dbReference type="SAM" id="MobiDB-lite"/>
    </source>
</evidence>
<name>A0A3Q2P0G1_FUNHE</name>
<dbReference type="Ensembl" id="ENSFHET00000007794.1">
    <property type="protein sequence ID" value="ENSFHEP00000005060.1"/>
    <property type="gene ID" value="ENSFHEG00000005998.1"/>
</dbReference>
<evidence type="ECO:0000313" key="3">
    <source>
        <dbReference type="Proteomes" id="UP000265000"/>
    </source>
</evidence>
<evidence type="ECO:0000313" key="2">
    <source>
        <dbReference type="Ensembl" id="ENSFHEP00000005060.1"/>
    </source>
</evidence>
<feature type="region of interest" description="Disordered" evidence="1">
    <location>
        <begin position="16"/>
        <end position="46"/>
    </location>
</feature>
<sequence length="95" mass="10680">MSQIWPAVPIIQEKKELQRERAKERDREAKERVCRTTSSSNGHRLVPGSFSSSATCSLCSKSLQKKHGLCTRTNAGSPSVHRCYAHTHTHTLSYL</sequence>
<keyword evidence="3" id="KW-1185">Reference proteome</keyword>
<dbReference type="Proteomes" id="UP000265000">
    <property type="component" value="Unplaced"/>
</dbReference>
<dbReference type="GeneTree" id="ENSGT00940000181720"/>
<reference evidence="2" key="1">
    <citation type="submission" date="2025-08" db="UniProtKB">
        <authorList>
            <consortium name="Ensembl"/>
        </authorList>
    </citation>
    <scope>IDENTIFICATION</scope>
</reference>
<proteinExistence type="predicted"/>
<feature type="compositionally biased region" description="Basic and acidic residues" evidence="1">
    <location>
        <begin position="16"/>
        <end position="34"/>
    </location>
</feature>
<evidence type="ECO:0008006" key="4">
    <source>
        <dbReference type="Google" id="ProtNLM"/>
    </source>
</evidence>
<dbReference type="AlphaFoldDB" id="A0A3Q2P0G1"/>
<accession>A0A3Q2P0G1</accession>
<reference evidence="2" key="2">
    <citation type="submission" date="2025-09" db="UniProtKB">
        <authorList>
            <consortium name="Ensembl"/>
        </authorList>
    </citation>
    <scope>IDENTIFICATION</scope>
</reference>